<comment type="caution">
    <text evidence="1">The sequence shown here is derived from an EMBL/GenBank/DDBJ whole genome shotgun (WGS) entry which is preliminary data.</text>
</comment>
<dbReference type="Proteomes" id="UP001237642">
    <property type="component" value="Unassembled WGS sequence"/>
</dbReference>
<gene>
    <name evidence="1" type="ORF">POM88_022944</name>
</gene>
<dbReference type="AlphaFoldDB" id="A0AAD8IG44"/>
<evidence type="ECO:0000313" key="1">
    <source>
        <dbReference type="EMBL" id="KAK1385209.1"/>
    </source>
</evidence>
<dbReference type="EMBL" id="JAUIZM010000005">
    <property type="protein sequence ID" value="KAK1385209.1"/>
    <property type="molecule type" value="Genomic_DNA"/>
</dbReference>
<proteinExistence type="predicted"/>
<reference evidence="1" key="1">
    <citation type="submission" date="2023-02" db="EMBL/GenBank/DDBJ databases">
        <title>Genome of toxic invasive species Heracleum sosnowskyi carries increased number of genes despite the absence of recent whole-genome duplications.</title>
        <authorList>
            <person name="Schelkunov M."/>
            <person name="Shtratnikova V."/>
            <person name="Makarenko M."/>
            <person name="Klepikova A."/>
            <person name="Omelchenko D."/>
            <person name="Novikova G."/>
            <person name="Obukhova E."/>
            <person name="Bogdanov V."/>
            <person name="Penin A."/>
            <person name="Logacheva M."/>
        </authorList>
    </citation>
    <scope>NUCLEOTIDE SEQUENCE</scope>
    <source>
        <strain evidence="1">Hsosn_3</strain>
        <tissue evidence="1">Leaf</tissue>
    </source>
</reference>
<accession>A0AAD8IG44</accession>
<protein>
    <submittedName>
        <fullName evidence="1">Uncharacterized protein</fullName>
    </submittedName>
</protein>
<name>A0AAD8IG44_9APIA</name>
<reference evidence="1" key="2">
    <citation type="submission" date="2023-05" db="EMBL/GenBank/DDBJ databases">
        <authorList>
            <person name="Schelkunov M.I."/>
        </authorList>
    </citation>
    <scope>NUCLEOTIDE SEQUENCE</scope>
    <source>
        <strain evidence="1">Hsosn_3</strain>
        <tissue evidence="1">Leaf</tissue>
    </source>
</reference>
<organism evidence="1 2">
    <name type="scientific">Heracleum sosnowskyi</name>
    <dbReference type="NCBI Taxonomy" id="360622"/>
    <lineage>
        <taxon>Eukaryota</taxon>
        <taxon>Viridiplantae</taxon>
        <taxon>Streptophyta</taxon>
        <taxon>Embryophyta</taxon>
        <taxon>Tracheophyta</taxon>
        <taxon>Spermatophyta</taxon>
        <taxon>Magnoliopsida</taxon>
        <taxon>eudicotyledons</taxon>
        <taxon>Gunneridae</taxon>
        <taxon>Pentapetalae</taxon>
        <taxon>asterids</taxon>
        <taxon>campanulids</taxon>
        <taxon>Apiales</taxon>
        <taxon>Apiaceae</taxon>
        <taxon>Apioideae</taxon>
        <taxon>apioid superclade</taxon>
        <taxon>Tordylieae</taxon>
        <taxon>Tordyliinae</taxon>
        <taxon>Heracleum</taxon>
    </lineage>
</organism>
<sequence>MFLIHRFIKRILCSVAGNGLTTSQGRGKNGVSLPEIARKLLYIKTDLPGDTDVNRRVCKDDVKNYEILAKTHPDETTNFKEKAFHTKLQVENSTQEDILLLHESCSDPVASFIIYSCLGIAEAMNLILGGSNLEYPRILPSLILCGSNLEYPQILPSGFAVLPDRWYLMTNISSFSVFGTNIGDITIWGVKISRKVNG</sequence>
<keyword evidence="2" id="KW-1185">Reference proteome</keyword>
<evidence type="ECO:0000313" key="2">
    <source>
        <dbReference type="Proteomes" id="UP001237642"/>
    </source>
</evidence>